<organism evidence="2 3">
    <name type="scientific">Marinomonas primoryensis</name>
    <dbReference type="NCBI Taxonomy" id="178399"/>
    <lineage>
        <taxon>Bacteria</taxon>
        <taxon>Pseudomonadati</taxon>
        <taxon>Pseudomonadota</taxon>
        <taxon>Gammaproteobacteria</taxon>
        <taxon>Oceanospirillales</taxon>
        <taxon>Oceanospirillaceae</taxon>
        <taxon>Marinomonas</taxon>
    </lineage>
</organism>
<sequence length="371" mass="40520">MKVCVEILSGAGRKTAAAILVTYQASPQARTLRFLLDAGGALEAGEAKGWAQPDNLDAIFISHDHQDHMGGLDDVDSKVPVYATLLVQKQLPSHLNLQTLPVCGTTLVEGVDVTTGSAGHSFGGVWLHLNIGKGVFYSGDFSLESTLYPFTMPPKASIALLDASYGLYDNSLEQCKSALVNFLGDERALLMPVPQSGRALEIACWLTSFGFDDWTLGEDCLSPESALAAPIEGICTEVRPILERIKSQPFNPDAKVVLCGDPDGMSGEAAALLQQPERYLPVYTGHLPEHARKAVSEDKAHFVRWNVHPRKRDLKRLVDHLKCDVCSPLFHHMKDLNEWKTALGSSVTSQANITQTYLSQSKIEQHYDVNP</sequence>
<protein>
    <submittedName>
        <fullName evidence="2">MBL fold metallo-hydrolase</fullName>
    </submittedName>
</protein>
<dbReference type="Pfam" id="PF12706">
    <property type="entry name" value="Lactamase_B_2"/>
    <property type="match status" value="1"/>
</dbReference>
<feature type="domain" description="Metallo-beta-lactamase" evidence="1">
    <location>
        <begin position="33"/>
        <end position="140"/>
    </location>
</feature>
<dbReference type="SUPFAM" id="SSF56281">
    <property type="entry name" value="Metallo-hydrolase/oxidoreductase"/>
    <property type="match status" value="1"/>
</dbReference>
<evidence type="ECO:0000259" key="1">
    <source>
        <dbReference type="Pfam" id="PF12706"/>
    </source>
</evidence>
<dbReference type="GO" id="GO:0016787">
    <property type="term" value="F:hydrolase activity"/>
    <property type="evidence" value="ECO:0007669"/>
    <property type="project" value="UniProtKB-KW"/>
</dbReference>
<evidence type="ECO:0000313" key="3">
    <source>
        <dbReference type="Proteomes" id="UP000249898"/>
    </source>
</evidence>
<keyword evidence="2" id="KW-0378">Hydrolase</keyword>
<dbReference type="InterPro" id="IPR001279">
    <property type="entry name" value="Metallo-B-lactamas"/>
</dbReference>
<name>A0A2Z4PP06_9GAMM</name>
<dbReference type="Gene3D" id="3.60.15.10">
    <property type="entry name" value="Ribonuclease Z/Hydroxyacylglutathione hydrolase-like"/>
    <property type="match status" value="1"/>
</dbReference>
<proteinExistence type="predicted"/>
<dbReference type="AlphaFoldDB" id="A0A2Z4PP06"/>
<dbReference type="OrthoDB" id="9803916at2"/>
<dbReference type="EMBL" id="CP016181">
    <property type="protein sequence ID" value="AWX99241.1"/>
    <property type="molecule type" value="Genomic_DNA"/>
</dbReference>
<dbReference type="RefSeq" id="WP_112135843.1">
    <property type="nucleotide sequence ID" value="NZ_CP016181.1"/>
</dbReference>
<dbReference type="Proteomes" id="UP000249898">
    <property type="component" value="Chromosome"/>
</dbReference>
<gene>
    <name evidence="2" type="ORF">A8139_03900</name>
</gene>
<dbReference type="InterPro" id="IPR036866">
    <property type="entry name" value="RibonucZ/Hydroxyglut_hydro"/>
</dbReference>
<reference evidence="2 3" key="1">
    <citation type="submission" date="2016-06" db="EMBL/GenBank/DDBJ databases">
        <title>The sequenced genome of the ice-adhering bacterium Marinomonas primoryensis, from Antarctica.</title>
        <authorList>
            <person name="Graham L."/>
            <person name="Vance T.D.R."/>
            <person name="Davies P.L."/>
        </authorList>
    </citation>
    <scope>NUCLEOTIDE SEQUENCE [LARGE SCALE GENOMIC DNA]</scope>
    <source>
        <strain evidence="2 3">AceL</strain>
    </source>
</reference>
<accession>A0A2Z4PP06</accession>
<evidence type="ECO:0000313" key="2">
    <source>
        <dbReference type="EMBL" id="AWX99241.1"/>
    </source>
</evidence>